<keyword evidence="2" id="KW-0472">Membrane</keyword>
<dbReference type="Pfam" id="PF15361">
    <property type="entry name" value="RIC3"/>
    <property type="match status" value="1"/>
</dbReference>
<protein>
    <submittedName>
        <fullName evidence="4">Protein RIC-3-like</fullName>
    </submittedName>
</protein>
<feature type="domain" description="Resistance to inhibitors of cholinesterase protein 3 N-terminal" evidence="3">
    <location>
        <begin position="56"/>
        <end position="136"/>
    </location>
</feature>
<evidence type="ECO:0000313" key="4">
    <source>
        <dbReference type="Ensembl" id="ENSHCOP00000013894.1"/>
    </source>
</evidence>
<dbReference type="GO" id="GO:0007271">
    <property type="term" value="P:synaptic transmission, cholinergic"/>
    <property type="evidence" value="ECO:0007669"/>
    <property type="project" value="TreeGrafter"/>
</dbReference>
<name>A0A3Q2Y835_HIPCM</name>
<sequence length="269" mass="29815">MVMSTFQKVTLATCLVLCVALLLPRMLLSRGRKDASATEGGHFPPMRVAAGAGGGLGTAAKSNLAGQIIPVYGFGILLYILYILFKITSKGSSPSSLGRFSSVRSENTKRKITDFELVQLQEKLRETEMVMENIVSNVQRSPDRGNNGVNVDQESLLHQLTEITRVMQEGQLMEGVATNNKKKQEEDPDPVQQDVHLSGKEQRERECEEERIQLGVPKGELAGVLKELELTLKMTSAMEREKIDRLETQASAGGGAIRRRSKRRSREFQ</sequence>
<feature type="compositionally biased region" description="Basic residues" evidence="1">
    <location>
        <begin position="257"/>
        <end position="269"/>
    </location>
</feature>
<evidence type="ECO:0000313" key="5">
    <source>
        <dbReference type="Proteomes" id="UP000264820"/>
    </source>
</evidence>
<keyword evidence="2" id="KW-0812">Transmembrane</keyword>
<evidence type="ECO:0000256" key="1">
    <source>
        <dbReference type="SAM" id="MobiDB-lite"/>
    </source>
</evidence>
<dbReference type="GO" id="GO:0043025">
    <property type="term" value="C:neuronal cell body"/>
    <property type="evidence" value="ECO:0007669"/>
    <property type="project" value="TreeGrafter"/>
</dbReference>
<dbReference type="PANTHER" id="PTHR21723">
    <property type="entry name" value="RESISTANCE TO INHIBITORS OF CHOLINESTERASE PROTEIN 3 RIC3"/>
    <property type="match status" value="1"/>
</dbReference>
<evidence type="ECO:0000259" key="3">
    <source>
        <dbReference type="Pfam" id="PF15361"/>
    </source>
</evidence>
<keyword evidence="5" id="KW-1185">Reference proteome</keyword>
<dbReference type="GeneTree" id="ENSGT00440000034107"/>
<reference evidence="4" key="2">
    <citation type="submission" date="2025-09" db="UniProtKB">
        <authorList>
            <consortium name="Ensembl"/>
        </authorList>
    </citation>
    <scope>IDENTIFICATION</scope>
</reference>
<dbReference type="GO" id="GO:0043005">
    <property type="term" value="C:neuron projection"/>
    <property type="evidence" value="ECO:0007669"/>
    <property type="project" value="TreeGrafter"/>
</dbReference>
<keyword evidence="2" id="KW-1133">Transmembrane helix</keyword>
<feature type="transmembrane region" description="Helical" evidence="2">
    <location>
        <begin position="64"/>
        <end position="85"/>
    </location>
</feature>
<feature type="region of interest" description="Disordered" evidence="1">
    <location>
        <begin position="179"/>
        <end position="211"/>
    </location>
</feature>
<dbReference type="GO" id="GO:0045202">
    <property type="term" value="C:synapse"/>
    <property type="evidence" value="ECO:0007669"/>
    <property type="project" value="GOC"/>
</dbReference>
<dbReference type="InterPro" id="IPR032763">
    <property type="entry name" value="RIC3_N"/>
</dbReference>
<dbReference type="Ensembl" id="ENSHCOT00000021336.1">
    <property type="protein sequence ID" value="ENSHCOP00000013894.1"/>
    <property type="gene ID" value="ENSHCOG00000017145.1"/>
</dbReference>
<dbReference type="STRING" id="109280.ENSHCOP00000013894"/>
<dbReference type="GO" id="GO:0034394">
    <property type="term" value="P:protein localization to cell surface"/>
    <property type="evidence" value="ECO:0007669"/>
    <property type="project" value="TreeGrafter"/>
</dbReference>
<dbReference type="PANTHER" id="PTHR21723:SF4">
    <property type="entry name" value="ZGC:92489"/>
    <property type="match status" value="1"/>
</dbReference>
<dbReference type="AlphaFoldDB" id="A0A3Q2Y835"/>
<dbReference type="Proteomes" id="UP000264820">
    <property type="component" value="Unplaced"/>
</dbReference>
<feature type="compositionally biased region" description="Basic and acidic residues" evidence="1">
    <location>
        <begin position="197"/>
        <end position="211"/>
    </location>
</feature>
<proteinExistence type="predicted"/>
<reference evidence="4" key="1">
    <citation type="submission" date="2025-08" db="UniProtKB">
        <authorList>
            <consortium name="Ensembl"/>
        </authorList>
    </citation>
    <scope>IDENTIFICATION</scope>
</reference>
<dbReference type="InterPro" id="IPR026160">
    <property type="entry name" value="Ric3"/>
</dbReference>
<feature type="region of interest" description="Disordered" evidence="1">
    <location>
        <begin position="242"/>
        <end position="269"/>
    </location>
</feature>
<organism evidence="4 5">
    <name type="scientific">Hippocampus comes</name>
    <name type="common">Tiger tail seahorse</name>
    <dbReference type="NCBI Taxonomy" id="109280"/>
    <lineage>
        <taxon>Eukaryota</taxon>
        <taxon>Metazoa</taxon>
        <taxon>Chordata</taxon>
        <taxon>Craniata</taxon>
        <taxon>Vertebrata</taxon>
        <taxon>Euteleostomi</taxon>
        <taxon>Actinopterygii</taxon>
        <taxon>Neopterygii</taxon>
        <taxon>Teleostei</taxon>
        <taxon>Neoteleostei</taxon>
        <taxon>Acanthomorphata</taxon>
        <taxon>Syngnathiaria</taxon>
        <taxon>Syngnathiformes</taxon>
        <taxon>Syngnathoidei</taxon>
        <taxon>Syngnathidae</taxon>
        <taxon>Hippocampus</taxon>
    </lineage>
</organism>
<dbReference type="OMA" id="KGVMADQ"/>
<accession>A0A3Q2Y835</accession>
<evidence type="ECO:0000256" key="2">
    <source>
        <dbReference type="SAM" id="Phobius"/>
    </source>
</evidence>